<protein>
    <recommendedName>
        <fullName evidence="8">C2 domain-containing protein</fullName>
    </recommendedName>
</protein>
<dbReference type="SMART" id="SM00239">
    <property type="entry name" value="C2"/>
    <property type="match status" value="1"/>
</dbReference>
<dbReference type="Pfam" id="PF18111">
    <property type="entry name" value="RPGR1_C"/>
    <property type="match status" value="1"/>
</dbReference>
<dbReference type="PROSITE" id="PS50004">
    <property type="entry name" value="C2"/>
    <property type="match status" value="1"/>
</dbReference>
<evidence type="ECO:0000256" key="6">
    <source>
        <dbReference type="SAM" id="Coils"/>
    </source>
</evidence>
<feature type="compositionally biased region" description="Low complexity" evidence="7">
    <location>
        <begin position="986"/>
        <end position="1001"/>
    </location>
</feature>
<keyword evidence="10" id="KW-1185">Reference proteome</keyword>
<evidence type="ECO:0000256" key="7">
    <source>
        <dbReference type="SAM" id="MobiDB-lite"/>
    </source>
</evidence>
<feature type="compositionally biased region" description="Polar residues" evidence="7">
    <location>
        <begin position="1182"/>
        <end position="1192"/>
    </location>
</feature>
<keyword evidence="4" id="KW-0969">Cilium</keyword>
<keyword evidence="3 6" id="KW-0175">Coiled coil</keyword>
<dbReference type="InterPro" id="IPR031139">
    <property type="entry name" value="RPGRIP1_fam"/>
</dbReference>
<evidence type="ECO:0000259" key="8">
    <source>
        <dbReference type="PROSITE" id="PS50004"/>
    </source>
</evidence>
<evidence type="ECO:0000256" key="2">
    <source>
        <dbReference type="ARBA" id="ARBA00006042"/>
    </source>
</evidence>
<dbReference type="FunFam" id="2.60.40.150:FF:000073">
    <property type="entry name" value="protein fantom isoform X1"/>
    <property type="match status" value="1"/>
</dbReference>
<feature type="compositionally biased region" description="Basic and acidic residues" evidence="7">
    <location>
        <begin position="970"/>
        <end position="985"/>
    </location>
</feature>
<name>A0AAD9J4X2_9ANNE</name>
<feature type="region of interest" description="Disordered" evidence="7">
    <location>
        <begin position="1148"/>
        <end position="1193"/>
    </location>
</feature>
<dbReference type="Pfam" id="PF11618">
    <property type="entry name" value="C2-C2_1"/>
    <property type="match status" value="2"/>
</dbReference>
<dbReference type="EMBL" id="JAODUP010000590">
    <property type="protein sequence ID" value="KAK2146667.1"/>
    <property type="molecule type" value="Genomic_DNA"/>
</dbReference>
<dbReference type="GO" id="GO:1905515">
    <property type="term" value="P:non-motile cilium assembly"/>
    <property type="evidence" value="ECO:0007669"/>
    <property type="project" value="TreeGrafter"/>
</dbReference>
<dbReference type="GO" id="GO:0035869">
    <property type="term" value="C:ciliary transition zone"/>
    <property type="evidence" value="ECO:0007669"/>
    <property type="project" value="TreeGrafter"/>
</dbReference>
<dbReference type="SUPFAM" id="SSF49562">
    <property type="entry name" value="C2 domain (Calcium/lipid-binding domain, CaLB)"/>
    <property type="match status" value="2"/>
</dbReference>
<dbReference type="PANTHER" id="PTHR14240:SF1">
    <property type="entry name" value="PROTEIN FANTOM-RELATED"/>
    <property type="match status" value="1"/>
</dbReference>
<organism evidence="9 10">
    <name type="scientific">Paralvinella palmiformis</name>
    <dbReference type="NCBI Taxonomy" id="53620"/>
    <lineage>
        <taxon>Eukaryota</taxon>
        <taxon>Metazoa</taxon>
        <taxon>Spiralia</taxon>
        <taxon>Lophotrochozoa</taxon>
        <taxon>Annelida</taxon>
        <taxon>Polychaeta</taxon>
        <taxon>Sedentaria</taxon>
        <taxon>Canalipalpata</taxon>
        <taxon>Terebellida</taxon>
        <taxon>Terebelliformia</taxon>
        <taxon>Alvinellidae</taxon>
        <taxon>Paralvinella</taxon>
    </lineage>
</organism>
<proteinExistence type="inferred from homology"/>
<dbReference type="Gene3D" id="2.60.40.150">
    <property type="entry name" value="C2 domain"/>
    <property type="match status" value="3"/>
</dbReference>
<evidence type="ECO:0000313" key="10">
    <source>
        <dbReference type="Proteomes" id="UP001208570"/>
    </source>
</evidence>
<evidence type="ECO:0000256" key="1">
    <source>
        <dbReference type="ARBA" id="ARBA00004138"/>
    </source>
</evidence>
<feature type="region of interest" description="Disordered" evidence="7">
    <location>
        <begin position="1020"/>
        <end position="1084"/>
    </location>
</feature>
<feature type="coiled-coil region" evidence="6">
    <location>
        <begin position="198"/>
        <end position="554"/>
    </location>
</feature>
<dbReference type="InterPro" id="IPR041091">
    <property type="entry name" value="RPGRIP1_C"/>
</dbReference>
<evidence type="ECO:0000256" key="3">
    <source>
        <dbReference type="ARBA" id="ARBA00023054"/>
    </source>
</evidence>
<comment type="subcellular location">
    <subcellularLocation>
        <location evidence="1">Cell projection</location>
        <location evidence="1">Cilium</location>
    </subcellularLocation>
</comment>
<comment type="similarity">
    <text evidence="2">Belongs to the RPGRIP1 family.</text>
</comment>
<feature type="region of interest" description="Disordered" evidence="7">
    <location>
        <begin position="1"/>
        <end position="25"/>
    </location>
</feature>
<feature type="compositionally biased region" description="Polar residues" evidence="7">
    <location>
        <begin position="1030"/>
        <end position="1041"/>
    </location>
</feature>
<keyword evidence="5" id="KW-0966">Cell projection</keyword>
<sequence length="1370" mass="158638">MMGEEGDLIPVKDYGPSERKQAKTEDIDALQQRAVQQHRMVSKWSREDLEDKYMRQYEENLLLKKHARKQEDKIKRMATKLLRLVSDKKKSADGQNTGKRVHDIETEEMLEELHGKVRELEHQNKQLKEKLMVTKQQLSIQPSRKMAYQHVQPRINTGIAKATMDPRLTKSMRVSGPVPPQRLPQSPTGMPRYGHSLLEETRAENRQLEQVIQGLHEQINLYEQDIEMLKEQMKVREAEYEEDLLKLKQQMSIGQRATIQENISVIRLQREVKEKSTKLTQLQAQYASLEEKLHMVRSSYDQVMMEMERTKQQVMEEQNRRLAVESELRIGTTSQRTLIEYQERIRDMEKECEILKEANEKLVASAFDLEREREWRQKENALKVQIAQLEATLRADVGEKGSILDRLSSERDAHETLEEEHRELRINYFQLKQDYDELRDKMKFFTKESEIDFQEIEEALMIVKQKKERQHQELDFLYKVEEEQSKDYQKLLKQLQTEHADTINELEKTRNMLITQHKINKDYQMEVEEVTRKMEELKQEYETRQEELAHLLDIRAVRIRKLEAQLRDVAYGTRQYRIHAEDVPEELESDLEDLEETISLERGENLFEIHIKKISLSQEALRLMGDQEPNVFATLEFYEFDTQATPVIRSEKPEFNFTSQYVVKVDDFFLHYLQKDACTLELHQSFGTDYSTVAACQLKIREILDKSHGRLHGSVMLTGVTGDGKGINFGIVEYWVRLKVPMEQALRLYKERSKALGYLQSNIRASDQALEAMDEDAAKRPTDNMNHLHVKILRCASLVGRREGIQPSPYCAYTFFDFTAHDTPVIQGSNNPEYNDHKNFPVPMTADLDKYLRSQSLQVFAFDDIDPEDTYYLGLAKIPLLPLAHNKPIKGIFELFNAQGEQSGTVEVSIKWQFNYLPPKSVMQTLPEMKGPLSGQRDDVHLLPGEDEALQKATVPEMKDKVAVHRTQRRGPDEQRVKQKLDHLRQQQQQQQTLPHLQSLHPSGSHDTTFEQNMIFFSIRGTPVPGESEPVSSLSDTSTSHGIPPLESRPLPPKISGMHRRPVPQPRRFSASQRRYDDESSPMSHKVGRKSLFLISDGKQLVDEELDEKQDEDEMTPNQLIAAEFAKDSMNMNDNMEDTLFEDQKATLESEDMEELQRNNESQLSDRTSAAETEDSEVVVASPSSRPQSAVLNMNPGDFVQVAISELSLNEDSPLLQNDHVDKLYVEYTFLGVPREETETPYSLPKPDGAKPISFNFTKVFHVDYEKNYERRQYLASMLLPDDPEQGRIKFSVVSEPDDEDEDCEDVGVAYADLKGMLDSGRDMENEDIPILNPSNESEQLGSLRVTVKCVAALRAVQQEMRVTDSSLEA</sequence>
<evidence type="ECO:0000313" key="9">
    <source>
        <dbReference type="EMBL" id="KAK2146667.1"/>
    </source>
</evidence>
<dbReference type="Proteomes" id="UP001208570">
    <property type="component" value="Unassembled WGS sequence"/>
</dbReference>
<reference evidence="9" key="1">
    <citation type="journal article" date="2023" name="Mol. Biol. Evol.">
        <title>Third-Generation Sequencing Reveals the Adaptive Role of the Epigenome in Three Deep-Sea Polychaetes.</title>
        <authorList>
            <person name="Perez M."/>
            <person name="Aroh O."/>
            <person name="Sun Y."/>
            <person name="Lan Y."/>
            <person name="Juniper S.K."/>
            <person name="Young C.R."/>
            <person name="Angers B."/>
            <person name="Qian P.Y."/>
        </authorList>
    </citation>
    <scope>NUCLEOTIDE SEQUENCE</scope>
    <source>
        <strain evidence="9">P08H-3</strain>
    </source>
</reference>
<feature type="coiled-coil region" evidence="6">
    <location>
        <begin position="110"/>
        <end position="137"/>
    </location>
</feature>
<feature type="domain" description="C2" evidence="8">
    <location>
        <begin position="769"/>
        <end position="893"/>
    </location>
</feature>
<dbReference type="PANTHER" id="PTHR14240">
    <property type="entry name" value="RETINITIS PIGMENTOSA GTPASE REGULATOR-INTERACTING PROTEIN"/>
    <property type="match status" value="1"/>
</dbReference>
<dbReference type="GO" id="GO:0005856">
    <property type="term" value="C:cytoskeleton"/>
    <property type="evidence" value="ECO:0007669"/>
    <property type="project" value="UniProtKB-ARBA"/>
</dbReference>
<dbReference type="InterPro" id="IPR021656">
    <property type="entry name" value="C2-C2_1"/>
</dbReference>
<comment type="caution">
    <text evidence="9">The sequence shown here is derived from an EMBL/GenBank/DDBJ whole genome shotgun (WGS) entry which is preliminary data.</text>
</comment>
<dbReference type="InterPro" id="IPR035892">
    <property type="entry name" value="C2_domain_sf"/>
</dbReference>
<accession>A0AAD9J4X2</accession>
<evidence type="ECO:0000256" key="5">
    <source>
        <dbReference type="ARBA" id="ARBA00023273"/>
    </source>
</evidence>
<feature type="region of interest" description="Disordered" evidence="7">
    <location>
        <begin position="961"/>
        <end position="1008"/>
    </location>
</feature>
<evidence type="ECO:0000256" key="4">
    <source>
        <dbReference type="ARBA" id="ARBA00023069"/>
    </source>
</evidence>
<feature type="region of interest" description="Disordered" evidence="7">
    <location>
        <begin position="170"/>
        <end position="190"/>
    </location>
</feature>
<gene>
    <name evidence="9" type="ORF">LSH36_590g01020</name>
</gene>
<dbReference type="InterPro" id="IPR000008">
    <property type="entry name" value="C2_dom"/>
</dbReference>
<feature type="compositionally biased region" description="Polar residues" evidence="7">
    <location>
        <begin position="1159"/>
        <end position="1171"/>
    </location>
</feature>
<feature type="compositionally biased region" description="Basic and acidic residues" evidence="7">
    <location>
        <begin position="15"/>
        <end position="25"/>
    </location>
</feature>
<dbReference type="CDD" id="cd00030">
    <property type="entry name" value="C2"/>
    <property type="match status" value="1"/>
</dbReference>